<proteinExistence type="predicted"/>
<gene>
    <name evidence="1" type="ORF">F511_40722</name>
</gene>
<reference evidence="1 2" key="1">
    <citation type="journal article" date="2015" name="Proc. Natl. Acad. Sci. U.S.A.">
        <title>The resurrection genome of Boea hygrometrica: A blueprint for survival of dehydration.</title>
        <authorList>
            <person name="Xiao L."/>
            <person name="Yang G."/>
            <person name="Zhang L."/>
            <person name="Yang X."/>
            <person name="Zhao S."/>
            <person name="Ji Z."/>
            <person name="Zhou Q."/>
            <person name="Hu M."/>
            <person name="Wang Y."/>
            <person name="Chen M."/>
            <person name="Xu Y."/>
            <person name="Jin H."/>
            <person name="Xiao X."/>
            <person name="Hu G."/>
            <person name="Bao F."/>
            <person name="Hu Y."/>
            <person name="Wan P."/>
            <person name="Li L."/>
            <person name="Deng X."/>
            <person name="Kuang T."/>
            <person name="Xiang C."/>
            <person name="Zhu J.K."/>
            <person name="Oliver M.J."/>
            <person name="He Y."/>
        </authorList>
    </citation>
    <scope>NUCLEOTIDE SEQUENCE [LARGE SCALE GENOMIC DNA]</scope>
    <source>
        <strain evidence="2">cv. XS01</strain>
    </source>
</reference>
<dbReference type="EMBL" id="KV004715">
    <property type="protein sequence ID" value="KZV35272.1"/>
    <property type="molecule type" value="Genomic_DNA"/>
</dbReference>
<keyword evidence="2" id="KW-1185">Reference proteome</keyword>
<dbReference type="Proteomes" id="UP000250235">
    <property type="component" value="Unassembled WGS sequence"/>
</dbReference>
<keyword evidence="1" id="KW-0418">Kinase</keyword>
<organism evidence="1 2">
    <name type="scientific">Dorcoceras hygrometricum</name>
    <dbReference type="NCBI Taxonomy" id="472368"/>
    <lineage>
        <taxon>Eukaryota</taxon>
        <taxon>Viridiplantae</taxon>
        <taxon>Streptophyta</taxon>
        <taxon>Embryophyta</taxon>
        <taxon>Tracheophyta</taxon>
        <taxon>Spermatophyta</taxon>
        <taxon>Magnoliopsida</taxon>
        <taxon>eudicotyledons</taxon>
        <taxon>Gunneridae</taxon>
        <taxon>Pentapetalae</taxon>
        <taxon>asterids</taxon>
        <taxon>lamiids</taxon>
        <taxon>Lamiales</taxon>
        <taxon>Gesneriaceae</taxon>
        <taxon>Didymocarpoideae</taxon>
        <taxon>Trichosporeae</taxon>
        <taxon>Loxocarpinae</taxon>
        <taxon>Dorcoceras</taxon>
    </lineage>
</organism>
<dbReference type="AlphaFoldDB" id="A0A2Z7BKW8"/>
<sequence>MMNQLVQELRSLQKKKKKIRIISTADESVSSRKVISTADESVSSRKVINAFQQMKLSAKAEATSCFESADEAKREKRSDVVWRISRWIIGDDVIGDVIQSQATVQSADAI</sequence>
<keyword evidence="1" id="KW-0808">Transferase</keyword>
<evidence type="ECO:0000313" key="2">
    <source>
        <dbReference type="Proteomes" id="UP000250235"/>
    </source>
</evidence>
<accession>A0A2Z7BKW8</accession>
<dbReference type="GO" id="GO:0016301">
    <property type="term" value="F:kinase activity"/>
    <property type="evidence" value="ECO:0007669"/>
    <property type="project" value="UniProtKB-KW"/>
</dbReference>
<protein>
    <submittedName>
        <fullName evidence="1">CBL-interacting serine/threonine-protein kinase 1-like</fullName>
    </submittedName>
</protein>
<name>A0A2Z7BKW8_9LAMI</name>
<evidence type="ECO:0000313" key="1">
    <source>
        <dbReference type="EMBL" id="KZV35272.1"/>
    </source>
</evidence>